<keyword evidence="2" id="KW-1185">Reference proteome</keyword>
<sequence>MCVTESLPPSKFGAGYSYGDDLGASPQVPAQQVTPPATAYPSAAPAYPAPAYPAPAYPPPAPAYPSAAPAPGYPGAGYPMVPRPSGGTAIAAGILALLIGLSRGFSAFESFSTLDMMSGSIYGGYGASGDFKAYLTITGIAGAVTALMLIVGAIMLFTRSSAGRGLVVLGGIVALIEQAGIVIYLMVQLGDVEYFFEGLFAGLFGIAVISAAIGLVVVILMIFLASSGSTKRWCQSKHAPAYGGPVSYP</sequence>
<organism evidence="1 2">
    <name type="scientific">Mycolicibacterium fallax</name>
    <name type="common">Mycobacterium fallax</name>
    <dbReference type="NCBI Taxonomy" id="1793"/>
    <lineage>
        <taxon>Bacteria</taxon>
        <taxon>Bacillati</taxon>
        <taxon>Actinomycetota</taxon>
        <taxon>Actinomycetes</taxon>
        <taxon>Mycobacteriales</taxon>
        <taxon>Mycobacteriaceae</taxon>
        <taxon>Mycolicibacterium</taxon>
    </lineage>
</organism>
<dbReference type="EMBL" id="LQOJ01000073">
    <property type="protein sequence ID" value="ORU96729.1"/>
    <property type="molecule type" value="Genomic_DNA"/>
</dbReference>
<dbReference type="STRING" id="1793.AWC04_19350"/>
<reference evidence="1 2" key="1">
    <citation type="submission" date="2016-01" db="EMBL/GenBank/DDBJ databases">
        <title>The new phylogeny of the genus Mycobacterium.</title>
        <authorList>
            <person name="Tarcisio F."/>
            <person name="Conor M."/>
            <person name="Antonella G."/>
            <person name="Elisabetta G."/>
            <person name="Giulia F.S."/>
            <person name="Sara T."/>
            <person name="Anna F."/>
            <person name="Clotilde B."/>
            <person name="Roberto B."/>
            <person name="Veronica D.S."/>
            <person name="Fabio R."/>
            <person name="Monica P."/>
            <person name="Olivier J."/>
            <person name="Enrico T."/>
            <person name="Nicola S."/>
        </authorList>
    </citation>
    <scope>NUCLEOTIDE SEQUENCE [LARGE SCALE GENOMIC DNA]</scope>
    <source>
        <strain evidence="1 2">DSM 44179</strain>
    </source>
</reference>
<gene>
    <name evidence="1" type="ORF">AWC04_19350</name>
</gene>
<protein>
    <submittedName>
        <fullName evidence="1">Uncharacterized protein</fullName>
    </submittedName>
</protein>
<proteinExistence type="predicted"/>
<evidence type="ECO:0000313" key="2">
    <source>
        <dbReference type="Proteomes" id="UP000193484"/>
    </source>
</evidence>
<name>A0A1X1QZ39_MYCFA</name>
<accession>A0A1X1QZ39</accession>
<dbReference type="AlphaFoldDB" id="A0A1X1QZ39"/>
<dbReference type="Proteomes" id="UP000193484">
    <property type="component" value="Unassembled WGS sequence"/>
</dbReference>
<comment type="caution">
    <text evidence="1">The sequence shown here is derived from an EMBL/GenBank/DDBJ whole genome shotgun (WGS) entry which is preliminary data.</text>
</comment>
<evidence type="ECO:0000313" key="1">
    <source>
        <dbReference type="EMBL" id="ORU96729.1"/>
    </source>
</evidence>